<dbReference type="Gene3D" id="3.40.50.150">
    <property type="entry name" value="Vaccinia Virus protein VP39"/>
    <property type="match status" value="1"/>
</dbReference>
<dbReference type="GO" id="GO:0044027">
    <property type="term" value="P:negative regulation of gene expression via chromosomal CpG island methylation"/>
    <property type="evidence" value="ECO:0007669"/>
    <property type="project" value="TreeGrafter"/>
</dbReference>
<evidence type="ECO:0000259" key="10">
    <source>
        <dbReference type="Pfam" id="PF13166"/>
    </source>
</evidence>
<evidence type="ECO:0000256" key="4">
    <source>
        <dbReference type="ARBA" id="ARBA00022691"/>
    </source>
</evidence>
<evidence type="ECO:0000256" key="5">
    <source>
        <dbReference type="ARBA" id="ARBA00022747"/>
    </source>
</evidence>
<dbReference type="Proteomes" id="UP000440498">
    <property type="component" value="Unassembled WGS sequence"/>
</dbReference>
<dbReference type="InterPro" id="IPR050390">
    <property type="entry name" value="C5-Methyltransferase"/>
</dbReference>
<protein>
    <recommendedName>
        <fullName evidence="1">DNA (cytosine-5-)-methyltransferase</fullName>
        <ecNumber evidence="1">2.1.1.37</ecNumber>
    </recommendedName>
</protein>
<dbReference type="InterPro" id="IPR001525">
    <property type="entry name" value="C5_MeTfrase"/>
</dbReference>
<dbReference type="GO" id="GO:0003677">
    <property type="term" value="F:DNA binding"/>
    <property type="evidence" value="ECO:0007669"/>
    <property type="project" value="TreeGrafter"/>
</dbReference>
<keyword evidence="3 7" id="KW-0808">Transferase</keyword>
<dbReference type="PANTHER" id="PTHR10629">
    <property type="entry name" value="CYTOSINE-SPECIFIC METHYLTRANSFERASE"/>
    <property type="match status" value="1"/>
</dbReference>
<reference evidence="11 12" key="1">
    <citation type="submission" date="2019-10" db="EMBL/GenBank/DDBJ databases">
        <title>Two novel species isolated from a subtropical stream in China.</title>
        <authorList>
            <person name="Lu H."/>
        </authorList>
    </citation>
    <scope>NUCLEOTIDE SEQUENCE [LARGE SCALE GENOMIC DNA]</scope>
    <source>
        <strain evidence="11 12">FT29W</strain>
    </source>
</reference>
<dbReference type="Gene3D" id="3.90.120.10">
    <property type="entry name" value="DNA Methylase, subunit A, domain 2"/>
    <property type="match status" value="1"/>
</dbReference>
<dbReference type="CDD" id="cd00315">
    <property type="entry name" value="Cyt_C5_DNA_methylase"/>
    <property type="match status" value="1"/>
</dbReference>
<keyword evidence="2 7" id="KW-0489">Methyltransferase</keyword>
<evidence type="ECO:0000256" key="2">
    <source>
        <dbReference type="ARBA" id="ARBA00022603"/>
    </source>
</evidence>
<proteinExistence type="inferred from homology"/>
<dbReference type="GO" id="GO:0009307">
    <property type="term" value="P:DNA restriction-modification system"/>
    <property type="evidence" value="ECO:0007669"/>
    <property type="project" value="UniProtKB-KW"/>
</dbReference>
<keyword evidence="4 7" id="KW-0949">S-adenosyl-L-methionine</keyword>
<evidence type="ECO:0000313" key="11">
    <source>
        <dbReference type="EMBL" id="MQA42148.1"/>
    </source>
</evidence>
<sequence>MPIAFATQSASCRERFVPALALEADMEKAMRGRGERGSIRREAAIAPSAKRVVDKLGELAFDQDGAKASLEFAKHRGHWIAEFRFSIRSGAYQACTLPLTTSSDGFGTRPEALAGAASRLLESLQSSIEGEQLAKSGQKAVAALRAWAKQFLAAEPDAPPAAGPLSGMRFLDVFAGIGGFHQALASLGASCAGAIELDARARETYQANHRGDYPVHADIRAVDAGAYGEVHIVCGGFPCQSFSLAGGRAGFGDPDKGALFFDLVKLIGILSPSVAILENVAGLANHDGGRTLDVVLDTLTRLGYSVSMRLLNSGSFGLPQMRERLFLVCIHDRALANRTAPFVFPKGADAASVVADILEPKPKTAPCGRAWERTKPNPIDRSGKIEVVGLIEGKGSQGYRIASPLGKGFTLCANSGGAGGKTGLYLVDGKPRALTPREAARMQGFPEEFEPHALRSVALRQFGNSVAVPVVEAIAKALPIKRSGPRGGGHADEGDTQKKDGGDAMKRAAPSRMKACRARPRVALAPDYALWAKGFSKIRHSPAEAFREINFRCEFRCRIDHRYFLERRDGPPMIESLSIAKTATYGLAPQVLDRLARFNFLFGTNGAGKTTITKVIANPGAHPHCALAWKKGTPLEPMVYNRDFIERNFNAAPRLKGIFTLGEQDIANLEAIAAKKAELDGIGKTIEQLTNTLQGQDQKSGKKGELADLEAHIKGKCWDQKQKHDGDFSEAFTGARNSSERFKDRVLTELASNNAELKSLDHLRDKAKTVFGTTPVVEAAVPGLGPADIAGHESNPILAKKVIGKEDVDIAELIQRLGNSDWVKQGQAFYERSKPTCPFCQQKVRESFEASLSSYFDETFAKDTKAIADLQAAYARDADALGAKLKAVVDGGSRFMDMEAFEAERSAIEARLATNALLLANKAKEPSLPAHIEPMSELLAAASKLIASANAAVSAHNEIAKNITKERADLTKQVWKHVLEVELKAELTAYAGKRDGLNTAVAKLGAQIQEANTSKTAKSKEIKELEKSATSIEPTIEGINGLLKSFGFRNFTIAKADDGPFYKLVRADGSDAKDSLSEGERSFVTFLYFFHLLKGSESESGMTTDRIVVFDDPVSSMDSDVLFIVSSLIKSLFDPVRKGAGGIKQIFVLTHNVYFHKEVTYTSDRGDDAKGGERSYWTVRKGAGGAAVERHNTNPIKTSYDLLWEELRRPEKSPLTVQNTMRRILENYFKILGRMDFDKICDQFDGQQKAMCRSLFAWVNDGSHFSHDDAFYTFDQASIDTYLEIFKQVFEKTNQQAHYDMMMAGPR</sequence>
<evidence type="ECO:0000256" key="3">
    <source>
        <dbReference type="ARBA" id="ARBA00022679"/>
    </source>
</evidence>
<dbReference type="GO" id="GO:0003886">
    <property type="term" value="F:DNA (cytosine-5-)-methyltransferase activity"/>
    <property type="evidence" value="ECO:0007669"/>
    <property type="project" value="UniProtKB-EC"/>
</dbReference>
<organism evidence="11 12">
    <name type="scientific">Rugamonas aquatica</name>
    <dbReference type="NCBI Taxonomy" id="2743357"/>
    <lineage>
        <taxon>Bacteria</taxon>
        <taxon>Pseudomonadati</taxon>
        <taxon>Pseudomonadota</taxon>
        <taxon>Betaproteobacteria</taxon>
        <taxon>Burkholderiales</taxon>
        <taxon>Oxalobacteraceae</taxon>
        <taxon>Telluria group</taxon>
        <taxon>Rugamonas</taxon>
    </lineage>
</organism>
<comment type="caution">
    <text evidence="11">The sequence shown here is derived from an EMBL/GenBank/DDBJ whole genome shotgun (WGS) entry which is preliminary data.</text>
</comment>
<feature type="region of interest" description="Disordered" evidence="9">
    <location>
        <begin position="481"/>
        <end position="512"/>
    </location>
</feature>
<dbReference type="PRINTS" id="PR00105">
    <property type="entry name" value="C5METTRFRASE"/>
</dbReference>
<dbReference type="InterPro" id="IPR027417">
    <property type="entry name" value="P-loop_NTPase"/>
</dbReference>
<keyword evidence="12" id="KW-1185">Reference proteome</keyword>
<evidence type="ECO:0000256" key="1">
    <source>
        <dbReference type="ARBA" id="ARBA00011975"/>
    </source>
</evidence>
<evidence type="ECO:0000256" key="6">
    <source>
        <dbReference type="ARBA" id="ARBA00047422"/>
    </source>
</evidence>
<dbReference type="EC" id="2.1.1.37" evidence="1"/>
<dbReference type="InterPro" id="IPR026866">
    <property type="entry name" value="CR006_AAA"/>
</dbReference>
<dbReference type="PROSITE" id="PS00095">
    <property type="entry name" value="C5_MTASE_2"/>
    <property type="match status" value="1"/>
</dbReference>
<dbReference type="InterPro" id="IPR029063">
    <property type="entry name" value="SAM-dependent_MTases_sf"/>
</dbReference>
<feature type="active site" evidence="7">
    <location>
        <position position="239"/>
    </location>
</feature>
<dbReference type="RefSeq" id="WP_152841285.1">
    <property type="nucleotide sequence ID" value="NZ_WHUG01000018.1"/>
</dbReference>
<feature type="compositionally biased region" description="Basic and acidic residues" evidence="9">
    <location>
        <begin position="489"/>
        <end position="506"/>
    </location>
</feature>
<evidence type="ECO:0000256" key="7">
    <source>
        <dbReference type="PROSITE-ProRule" id="PRU01016"/>
    </source>
</evidence>
<dbReference type="SUPFAM" id="SSF53335">
    <property type="entry name" value="S-adenosyl-L-methionine-dependent methyltransferases"/>
    <property type="match status" value="1"/>
</dbReference>
<dbReference type="NCBIfam" id="TIGR00675">
    <property type="entry name" value="dcm"/>
    <property type="match status" value="1"/>
</dbReference>
<dbReference type="SUPFAM" id="SSF52540">
    <property type="entry name" value="P-loop containing nucleoside triphosphate hydrolases"/>
    <property type="match status" value="1"/>
</dbReference>
<comment type="similarity">
    <text evidence="7 8">Belongs to the class I-like SAM-binding methyltransferase superfamily. C5-methyltransferase family.</text>
</comment>
<dbReference type="PROSITE" id="PS51679">
    <property type="entry name" value="SAM_MT_C5"/>
    <property type="match status" value="1"/>
</dbReference>
<evidence type="ECO:0000256" key="9">
    <source>
        <dbReference type="SAM" id="MobiDB-lite"/>
    </source>
</evidence>
<comment type="catalytic activity">
    <reaction evidence="6">
        <text>a 2'-deoxycytidine in DNA + S-adenosyl-L-methionine = a 5-methyl-2'-deoxycytidine in DNA + S-adenosyl-L-homocysteine + H(+)</text>
        <dbReference type="Rhea" id="RHEA:13681"/>
        <dbReference type="Rhea" id="RHEA-COMP:11369"/>
        <dbReference type="Rhea" id="RHEA-COMP:11370"/>
        <dbReference type="ChEBI" id="CHEBI:15378"/>
        <dbReference type="ChEBI" id="CHEBI:57856"/>
        <dbReference type="ChEBI" id="CHEBI:59789"/>
        <dbReference type="ChEBI" id="CHEBI:85452"/>
        <dbReference type="ChEBI" id="CHEBI:85454"/>
        <dbReference type="EC" id="2.1.1.37"/>
    </reaction>
</comment>
<dbReference type="PANTHER" id="PTHR10629:SF52">
    <property type="entry name" value="DNA (CYTOSINE-5)-METHYLTRANSFERASE 1"/>
    <property type="match status" value="1"/>
</dbReference>
<dbReference type="GO" id="GO:0032259">
    <property type="term" value="P:methylation"/>
    <property type="evidence" value="ECO:0007669"/>
    <property type="project" value="UniProtKB-KW"/>
</dbReference>
<evidence type="ECO:0000256" key="8">
    <source>
        <dbReference type="RuleBase" id="RU000416"/>
    </source>
</evidence>
<name>A0A6A7NB09_9BURK</name>
<accession>A0A6A7NB09</accession>
<dbReference type="InterPro" id="IPR031303">
    <property type="entry name" value="C5_meth_CS"/>
</dbReference>
<dbReference type="Pfam" id="PF00145">
    <property type="entry name" value="DNA_methylase"/>
    <property type="match status" value="1"/>
</dbReference>
<dbReference type="EMBL" id="WHUG01000018">
    <property type="protein sequence ID" value="MQA42148.1"/>
    <property type="molecule type" value="Genomic_DNA"/>
</dbReference>
<gene>
    <name evidence="11" type="primary">dcm</name>
    <name evidence="11" type="ORF">GEV02_28805</name>
</gene>
<dbReference type="Gene3D" id="3.40.50.300">
    <property type="entry name" value="P-loop containing nucleotide triphosphate hydrolases"/>
    <property type="match status" value="1"/>
</dbReference>
<keyword evidence="5" id="KW-0680">Restriction system</keyword>
<dbReference type="Pfam" id="PF13166">
    <property type="entry name" value="AAA_13"/>
    <property type="match status" value="1"/>
</dbReference>
<evidence type="ECO:0000313" key="12">
    <source>
        <dbReference type="Proteomes" id="UP000440498"/>
    </source>
</evidence>
<feature type="domain" description="Protein CR006 P-loop" evidence="10">
    <location>
        <begin position="583"/>
        <end position="1291"/>
    </location>
</feature>